<dbReference type="PANTHER" id="PTHR33112:SF10">
    <property type="entry name" value="TOL"/>
    <property type="match status" value="1"/>
</dbReference>
<comment type="caution">
    <text evidence="2">The sequence shown here is derived from an EMBL/GenBank/DDBJ whole genome shotgun (WGS) entry which is preliminary data.</text>
</comment>
<dbReference type="Proteomes" id="UP001152533">
    <property type="component" value="Unassembled WGS sequence"/>
</dbReference>
<name>A0A9W4WGB9_9PEZI</name>
<keyword evidence="3" id="KW-1185">Reference proteome</keyword>
<gene>
    <name evidence="2" type="ORF">CGXH109_LOCUS29242</name>
</gene>
<evidence type="ECO:0000313" key="2">
    <source>
        <dbReference type="EMBL" id="CAI0643816.1"/>
    </source>
</evidence>
<reference evidence="2" key="1">
    <citation type="submission" date="2022-08" db="EMBL/GenBank/DDBJ databases">
        <authorList>
            <person name="Giroux E."/>
            <person name="Giroux E."/>
        </authorList>
    </citation>
    <scope>NUCLEOTIDE SEQUENCE</scope>
    <source>
        <strain evidence="2">H1091258</strain>
    </source>
</reference>
<sequence>MPTRLLDVSNSQIRLVDTQNSQGQYLALSHPWGDPKSHFHFCTYNHNIEKHQERIVFDALPATFKDAITTTRELGFQYLWIDSLCIVQGADGDFAEQSKQMEEVFSSAHCVLAASRSTGQSDGFLGMRPERDYVTFDRNGDTYHVCEGIDHFQRDVIDGPLNKRGWVLQERAVARRTVYFTEAQTYWECGGGVRCETFTRLKNDFASFLGDPKFPDFAMRSTRGEKIRLYQIFYSQYSRLEFTRIEDRPFAIIGLEKRLIQAFNARGGYGILDDGEGLLYRSLLWRRPSNGTLEKIKFPPERNISIPTWSWMAYKGGIDYFDPLWNGFEWEQSELQSPWTTDTSAGNTSTVNNAISFNVTVRNFDLEDGDKKHSKLFFDMLVVGERPTSGLKCVVIARPKAGVRTIDRRCYVLLVTPQSSSDHGGVETFERVGVGYIPESCISQDKTSAKLQ</sequence>
<protein>
    <recommendedName>
        <fullName evidence="1">Heterokaryon incompatibility domain-containing protein</fullName>
    </recommendedName>
</protein>
<evidence type="ECO:0000259" key="1">
    <source>
        <dbReference type="Pfam" id="PF06985"/>
    </source>
</evidence>
<organism evidence="2 3">
    <name type="scientific">Colletotrichum noveboracense</name>
    <dbReference type="NCBI Taxonomy" id="2664923"/>
    <lineage>
        <taxon>Eukaryota</taxon>
        <taxon>Fungi</taxon>
        <taxon>Dikarya</taxon>
        <taxon>Ascomycota</taxon>
        <taxon>Pezizomycotina</taxon>
        <taxon>Sordariomycetes</taxon>
        <taxon>Hypocreomycetidae</taxon>
        <taxon>Glomerellales</taxon>
        <taxon>Glomerellaceae</taxon>
        <taxon>Colletotrichum</taxon>
        <taxon>Colletotrichum gloeosporioides species complex</taxon>
    </lineage>
</organism>
<feature type="domain" description="Heterokaryon incompatibility" evidence="1">
    <location>
        <begin position="25"/>
        <end position="170"/>
    </location>
</feature>
<proteinExistence type="predicted"/>
<dbReference type="PANTHER" id="PTHR33112">
    <property type="entry name" value="DOMAIN PROTEIN, PUTATIVE-RELATED"/>
    <property type="match status" value="1"/>
</dbReference>
<dbReference type="InterPro" id="IPR010730">
    <property type="entry name" value="HET"/>
</dbReference>
<dbReference type="EMBL" id="CAMGZC010000128">
    <property type="protein sequence ID" value="CAI0643816.1"/>
    <property type="molecule type" value="Genomic_DNA"/>
</dbReference>
<dbReference type="AlphaFoldDB" id="A0A9W4WGB9"/>
<dbReference type="Pfam" id="PF06985">
    <property type="entry name" value="HET"/>
    <property type="match status" value="1"/>
</dbReference>
<accession>A0A9W4WGB9</accession>
<evidence type="ECO:0000313" key="3">
    <source>
        <dbReference type="Proteomes" id="UP001152533"/>
    </source>
</evidence>